<feature type="domain" description="Amidohydrolase-related" evidence="2">
    <location>
        <begin position="61"/>
        <end position="435"/>
    </location>
</feature>
<dbReference type="SUPFAM" id="SSF51556">
    <property type="entry name" value="Metallo-dependent hydrolases"/>
    <property type="match status" value="1"/>
</dbReference>
<dbReference type="InterPro" id="IPR011059">
    <property type="entry name" value="Metal-dep_hydrolase_composite"/>
</dbReference>
<dbReference type="SUPFAM" id="SSF51338">
    <property type="entry name" value="Composite domain of metallo-dependent hydrolases"/>
    <property type="match status" value="1"/>
</dbReference>
<gene>
    <name evidence="3" type="ORF">SAMN05444170_5745</name>
</gene>
<dbReference type="InterPro" id="IPR032466">
    <property type="entry name" value="Metal_Hydrolase"/>
</dbReference>
<dbReference type="Gene3D" id="2.30.40.10">
    <property type="entry name" value="Urease, subunit C, domain 1"/>
    <property type="match status" value="1"/>
</dbReference>
<dbReference type="InterPro" id="IPR006680">
    <property type="entry name" value="Amidohydro-rel"/>
</dbReference>
<keyword evidence="4" id="KW-1185">Reference proteome</keyword>
<evidence type="ECO:0000313" key="3">
    <source>
        <dbReference type="EMBL" id="SHN83998.1"/>
    </source>
</evidence>
<sequence length="500" mass="54243">MPASPMLISRGRVLDVDGDLDRPAVSDIFIENGHIVAVGADAAKAAVQRAEVTKIDAGDKLVIPGLINAHYHSHDTMLRGLFEQLPLDAWMLYSGPGNYSRPSPSRIGLRTMLGAAECLLNGITTVQDMPAMSQADHDQINAIVAAYEQSGIRVVLAPQISDRAPVECVPYWRGLPAASDPLLANGVNVRDYKTLIEERVGSVDMARLSWAIGPSGPQRCTDDLLSWTAAVARRHGLQIFTHLYEARSQAVLARQLYPQGSLLDHLAKFGLLGPHLTVAHGVWISRQEIERFGAAGANVVCNPISNLKLLNGFAPVVEYAKAGANIALGCDNCSGNDAQNMFQAMKAFALMWGMYSGAGEEGAARSAYKAATIGGARALKKADEIGLVRPGYRADLVLINLTDTAYRPLNSAVKQLVFGESGKGVDTVIVDGRVVVEKSRLTTISEAELHRSAEAWRAELSVESMRVSKRNEGFLRDILAAYEEANRYPIEFDRFLLRQQ</sequence>
<accession>A0A1M7UM18</accession>
<dbReference type="GO" id="GO:0016810">
    <property type="term" value="F:hydrolase activity, acting on carbon-nitrogen (but not peptide) bonds"/>
    <property type="evidence" value="ECO:0007669"/>
    <property type="project" value="InterPro"/>
</dbReference>
<reference evidence="4" key="1">
    <citation type="submission" date="2016-11" db="EMBL/GenBank/DDBJ databases">
        <authorList>
            <person name="Varghese N."/>
            <person name="Submissions S."/>
        </authorList>
    </citation>
    <scope>NUCLEOTIDE SEQUENCE [LARGE SCALE GENOMIC DNA]</scope>
    <source>
        <strain evidence="4">GAS401</strain>
    </source>
</reference>
<dbReference type="PANTHER" id="PTHR43794">
    <property type="entry name" value="AMINOHYDROLASE SSNA-RELATED"/>
    <property type="match status" value="1"/>
</dbReference>
<dbReference type="AlphaFoldDB" id="A0A1M7UM18"/>
<name>A0A1M7UM18_9BRAD</name>
<evidence type="ECO:0000259" key="2">
    <source>
        <dbReference type="Pfam" id="PF01979"/>
    </source>
</evidence>
<organism evidence="3 4">
    <name type="scientific">Bradyrhizobium erythrophlei</name>
    <dbReference type="NCBI Taxonomy" id="1437360"/>
    <lineage>
        <taxon>Bacteria</taxon>
        <taxon>Pseudomonadati</taxon>
        <taxon>Pseudomonadota</taxon>
        <taxon>Alphaproteobacteria</taxon>
        <taxon>Hyphomicrobiales</taxon>
        <taxon>Nitrobacteraceae</taxon>
        <taxon>Bradyrhizobium</taxon>
    </lineage>
</organism>
<evidence type="ECO:0000256" key="1">
    <source>
        <dbReference type="ARBA" id="ARBA00006745"/>
    </source>
</evidence>
<protein>
    <submittedName>
        <fullName evidence="3">Guanine deaminase</fullName>
    </submittedName>
</protein>
<dbReference type="EMBL" id="LT670849">
    <property type="protein sequence ID" value="SHN83998.1"/>
    <property type="molecule type" value="Genomic_DNA"/>
</dbReference>
<dbReference type="PANTHER" id="PTHR43794:SF5">
    <property type="entry name" value="CHLOROHYDROLASE FAMILY PROTEIN"/>
    <property type="match status" value="1"/>
</dbReference>
<dbReference type="Proteomes" id="UP000184096">
    <property type="component" value="Chromosome I"/>
</dbReference>
<dbReference type="Pfam" id="PF01979">
    <property type="entry name" value="Amidohydro_1"/>
    <property type="match status" value="1"/>
</dbReference>
<dbReference type="InterPro" id="IPR050287">
    <property type="entry name" value="MTA/SAH_deaminase"/>
</dbReference>
<dbReference type="Gene3D" id="3.20.20.140">
    <property type="entry name" value="Metal-dependent hydrolases"/>
    <property type="match status" value="1"/>
</dbReference>
<comment type="similarity">
    <text evidence="1">Belongs to the metallo-dependent hydrolases superfamily. ATZ/TRZ family.</text>
</comment>
<proteinExistence type="inferred from homology"/>
<evidence type="ECO:0000313" key="4">
    <source>
        <dbReference type="Proteomes" id="UP000184096"/>
    </source>
</evidence>